<dbReference type="PANTHER" id="PTHR43537">
    <property type="entry name" value="TRANSCRIPTIONAL REGULATOR, GNTR FAMILY"/>
    <property type="match status" value="1"/>
</dbReference>
<comment type="caution">
    <text evidence="5">The sequence shown here is derived from an EMBL/GenBank/DDBJ whole genome shotgun (WGS) entry which is preliminary data.</text>
</comment>
<evidence type="ECO:0000256" key="1">
    <source>
        <dbReference type="ARBA" id="ARBA00023015"/>
    </source>
</evidence>
<name>A0A4Q1UNA7_9BRAD</name>
<dbReference type="InterPro" id="IPR000524">
    <property type="entry name" value="Tscrpt_reg_HTH_GntR"/>
</dbReference>
<dbReference type="SUPFAM" id="SSF48008">
    <property type="entry name" value="GntR ligand-binding domain-like"/>
    <property type="match status" value="1"/>
</dbReference>
<dbReference type="EMBL" id="MZXW01000050">
    <property type="protein sequence ID" value="RXT36593.1"/>
    <property type="molecule type" value="Genomic_DNA"/>
</dbReference>
<dbReference type="CDD" id="cd07377">
    <property type="entry name" value="WHTH_GntR"/>
    <property type="match status" value="1"/>
</dbReference>
<dbReference type="Pfam" id="PF07729">
    <property type="entry name" value="FCD"/>
    <property type="match status" value="1"/>
</dbReference>
<dbReference type="OrthoDB" id="8680240at2"/>
<protein>
    <submittedName>
        <fullName evidence="5">GntR family transcriptional regulator</fullName>
    </submittedName>
</protein>
<dbReference type="Gene3D" id="1.10.10.10">
    <property type="entry name" value="Winged helix-like DNA-binding domain superfamily/Winged helix DNA-binding domain"/>
    <property type="match status" value="1"/>
</dbReference>
<dbReference type="PROSITE" id="PS50949">
    <property type="entry name" value="HTH_GNTR"/>
    <property type="match status" value="1"/>
</dbReference>
<dbReference type="RefSeq" id="WP_129274729.1">
    <property type="nucleotide sequence ID" value="NZ_MZXW01000050.1"/>
</dbReference>
<reference evidence="5 6" key="1">
    <citation type="submission" date="2017-03" db="EMBL/GenBank/DDBJ databases">
        <authorList>
            <person name="Safronova V.I."/>
            <person name="Sazanova A.L."/>
            <person name="Chirak E.R."/>
        </authorList>
    </citation>
    <scope>NUCLEOTIDE SEQUENCE [LARGE SCALE GENOMIC DNA]</scope>
    <source>
        <strain evidence="5 6">Opo-243</strain>
    </source>
</reference>
<dbReference type="InterPro" id="IPR036390">
    <property type="entry name" value="WH_DNA-bd_sf"/>
</dbReference>
<dbReference type="PANTHER" id="PTHR43537:SF20">
    <property type="entry name" value="HTH-TYPE TRANSCRIPTIONAL REPRESSOR GLAR"/>
    <property type="match status" value="1"/>
</dbReference>
<dbReference type="InterPro" id="IPR008920">
    <property type="entry name" value="TF_FadR/GntR_C"/>
</dbReference>
<dbReference type="Pfam" id="PF00392">
    <property type="entry name" value="GntR"/>
    <property type="match status" value="1"/>
</dbReference>
<accession>A0A4Q1UNA7</accession>
<evidence type="ECO:0000313" key="5">
    <source>
        <dbReference type="EMBL" id="RXT36593.1"/>
    </source>
</evidence>
<dbReference type="SUPFAM" id="SSF46785">
    <property type="entry name" value="Winged helix' DNA-binding domain"/>
    <property type="match status" value="1"/>
</dbReference>
<dbReference type="InterPro" id="IPR036388">
    <property type="entry name" value="WH-like_DNA-bd_sf"/>
</dbReference>
<evidence type="ECO:0000256" key="3">
    <source>
        <dbReference type="ARBA" id="ARBA00023163"/>
    </source>
</evidence>
<keyword evidence="6" id="KW-1185">Reference proteome</keyword>
<evidence type="ECO:0000256" key="2">
    <source>
        <dbReference type="ARBA" id="ARBA00023125"/>
    </source>
</evidence>
<dbReference type="Proteomes" id="UP000290819">
    <property type="component" value="Unassembled WGS sequence"/>
</dbReference>
<dbReference type="Gene3D" id="1.20.120.530">
    <property type="entry name" value="GntR ligand-binding domain-like"/>
    <property type="match status" value="1"/>
</dbReference>
<keyword evidence="1" id="KW-0805">Transcription regulation</keyword>
<keyword evidence="2" id="KW-0238">DNA-binding</keyword>
<dbReference type="InterPro" id="IPR011711">
    <property type="entry name" value="GntR_C"/>
</dbReference>
<dbReference type="AlphaFoldDB" id="A0A4Q1UNA7"/>
<gene>
    <name evidence="5" type="ORF">B5V03_33650</name>
</gene>
<evidence type="ECO:0000313" key="6">
    <source>
        <dbReference type="Proteomes" id="UP000290819"/>
    </source>
</evidence>
<evidence type="ECO:0000259" key="4">
    <source>
        <dbReference type="PROSITE" id="PS50949"/>
    </source>
</evidence>
<dbReference type="GO" id="GO:0003700">
    <property type="term" value="F:DNA-binding transcription factor activity"/>
    <property type="evidence" value="ECO:0007669"/>
    <property type="project" value="InterPro"/>
</dbReference>
<keyword evidence="3" id="KW-0804">Transcription</keyword>
<feature type="domain" description="HTH gntR-type" evidence="4">
    <location>
        <begin position="14"/>
        <end position="81"/>
    </location>
</feature>
<dbReference type="SMART" id="SM00895">
    <property type="entry name" value="FCD"/>
    <property type="match status" value="1"/>
</dbReference>
<organism evidence="5 6">
    <name type="scientific">Bradyrhizobium betae</name>
    <dbReference type="NCBI Taxonomy" id="244734"/>
    <lineage>
        <taxon>Bacteria</taxon>
        <taxon>Pseudomonadati</taxon>
        <taxon>Pseudomonadota</taxon>
        <taxon>Alphaproteobacteria</taxon>
        <taxon>Hyphomicrobiales</taxon>
        <taxon>Nitrobacteraceae</taxon>
        <taxon>Bradyrhizobium</taxon>
    </lineage>
</organism>
<sequence length="246" mass="28067">MSPDLPSQKVDQAATLTTTIYARLKADILTTRLEPGRKLQSRFLMEQYNVGQTPLREALNRLTAEEFVVGMEQRGFYVKEVSKEELQELTKTRCWVEGLALRESMQNATQAWEEALLVAHHRLDRTPRSLKPDTFEDNPDWEKVHRAFHATLIDLCGSRPLLGFCEQLADRLYRYRMMSIAKAYPARKVGAEHSDILQAVLAKDSEQAVRLLQQHYQRTADVIYSDLDGVLAIRTSPASLHKTPSA</sequence>
<dbReference type="GO" id="GO:0003677">
    <property type="term" value="F:DNA binding"/>
    <property type="evidence" value="ECO:0007669"/>
    <property type="project" value="UniProtKB-KW"/>
</dbReference>
<proteinExistence type="predicted"/>
<dbReference type="SMART" id="SM00345">
    <property type="entry name" value="HTH_GNTR"/>
    <property type="match status" value="1"/>
</dbReference>